<dbReference type="eggNOG" id="ENOG502TGT7">
    <property type="taxonomic scope" value="Eukaryota"/>
</dbReference>
<dbReference type="Proteomes" id="UP000008068">
    <property type="component" value="Unassembled WGS sequence"/>
</dbReference>
<keyword evidence="8" id="KW-1185">Reference proteome</keyword>
<dbReference type="Gene3D" id="1.20.1070.10">
    <property type="entry name" value="Rhodopsin 7-helix transmembrane proteins"/>
    <property type="match status" value="1"/>
</dbReference>
<reference evidence="8" key="1">
    <citation type="submission" date="2011-07" db="EMBL/GenBank/DDBJ databases">
        <authorList>
            <consortium name="Caenorhabditis brenneri Sequencing and Analysis Consortium"/>
            <person name="Wilson R.K."/>
        </authorList>
    </citation>
    <scope>NUCLEOTIDE SEQUENCE [LARGE SCALE GENOMIC DNA]</scope>
    <source>
        <strain evidence="8">PB2801</strain>
    </source>
</reference>
<feature type="domain" description="G-protein coupled receptors family 1 profile" evidence="6">
    <location>
        <begin position="46"/>
        <end position="334"/>
    </location>
</feature>
<dbReference type="Pfam" id="PF10324">
    <property type="entry name" value="7TM_GPCR_Srw"/>
    <property type="match status" value="1"/>
</dbReference>
<evidence type="ECO:0000256" key="4">
    <source>
        <dbReference type="ARBA" id="ARBA00023136"/>
    </source>
</evidence>
<name>G0P0J5_CAEBE</name>
<keyword evidence="2 5" id="KW-0812">Transmembrane</keyword>
<organism evidence="8">
    <name type="scientific">Caenorhabditis brenneri</name>
    <name type="common">Nematode worm</name>
    <dbReference type="NCBI Taxonomy" id="135651"/>
    <lineage>
        <taxon>Eukaryota</taxon>
        <taxon>Metazoa</taxon>
        <taxon>Ecdysozoa</taxon>
        <taxon>Nematoda</taxon>
        <taxon>Chromadorea</taxon>
        <taxon>Rhabditida</taxon>
        <taxon>Rhabditina</taxon>
        <taxon>Rhabditomorpha</taxon>
        <taxon>Rhabditoidea</taxon>
        <taxon>Rhabditidae</taxon>
        <taxon>Peloderinae</taxon>
        <taxon>Caenorhabditis</taxon>
    </lineage>
</organism>
<feature type="transmembrane region" description="Helical" evidence="5">
    <location>
        <begin position="33"/>
        <end position="54"/>
    </location>
</feature>
<sequence>MLIYMSTSFDEHGFVEIEDYTSQLFQQIVFYSVWYEFIFSKLGAFLNIFQIIILTRKAMRTSSTNVIMVGIAICDLVCMLIIVRNGYIMEKMLNGCTPPRTLFEMRLDWLLTAVHNALRRCSAWLGMMIALVRYLVITDITNKANKFSTPKYGLKAVLNCFLVSFFFTIIFYLHVDIVESGTWTANERCEGERRTFPVYIQQYNAVFESNSSFLSRARLFMEGIFAKLIPCFSLPVLTFLLLNQLRKTVRVSTTTTVEISMATKHLRKSRKERTTVITIFIAISFFLSEFPLGIVDLYKAMFRGSMNYEMFAQNVVLLCDSIFTINASTHCLVCFAMSFQYRKTVFGLLHCVCFFKKKKPSGVTTVLSSY</sequence>
<dbReference type="PROSITE" id="PS50262">
    <property type="entry name" value="G_PROTEIN_RECEP_F1_2"/>
    <property type="match status" value="1"/>
</dbReference>
<evidence type="ECO:0000256" key="5">
    <source>
        <dbReference type="SAM" id="Phobius"/>
    </source>
</evidence>
<dbReference type="HOGENOM" id="CLU_043715_0_1_1"/>
<dbReference type="InParanoid" id="G0P0J5"/>
<dbReference type="GO" id="GO:0016020">
    <property type="term" value="C:membrane"/>
    <property type="evidence" value="ECO:0007669"/>
    <property type="project" value="UniProtKB-SubCell"/>
</dbReference>
<dbReference type="GO" id="GO:0008528">
    <property type="term" value="F:G protein-coupled peptide receptor activity"/>
    <property type="evidence" value="ECO:0007669"/>
    <property type="project" value="InterPro"/>
</dbReference>
<dbReference type="InterPro" id="IPR019427">
    <property type="entry name" value="7TM_GPCR_serpentine_rcpt_Srw"/>
</dbReference>
<dbReference type="AlphaFoldDB" id="G0P0J5"/>
<feature type="transmembrane region" description="Helical" evidence="5">
    <location>
        <begin position="274"/>
        <end position="295"/>
    </location>
</feature>
<proteinExistence type="predicted"/>
<dbReference type="PANTHER" id="PTHR22751:SF63">
    <property type="entry name" value="G-PROTEIN COUPLED RECEPTORS FAMILY 1 PROFILE DOMAIN-CONTAINING PROTEIN"/>
    <property type="match status" value="1"/>
</dbReference>
<keyword evidence="4 5" id="KW-0472">Membrane</keyword>
<evidence type="ECO:0000259" key="6">
    <source>
        <dbReference type="PROSITE" id="PS50262"/>
    </source>
</evidence>
<feature type="transmembrane region" description="Helical" evidence="5">
    <location>
        <begin position="66"/>
        <end position="83"/>
    </location>
</feature>
<dbReference type="SUPFAM" id="SSF81321">
    <property type="entry name" value="Family A G protein-coupled receptor-like"/>
    <property type="match status" value="1"/>
</dbReference>
<evidence type="ECO:0000256" key="3">
    <source>
        <dbReference type="ARBA" id="ARBA00022989"/>
    </source>
</evidence>
<dbReference type="OMA" id="KLIPCFT"/>
<evidence type="ECO:0000313" key="7">
    <source>
        <dbReference type="EMBL" id="EGT41770.1"/>
    </source>
</evidence>
<dbReference type="PANTHER" id="PTHR22751">
    <property type="entry name" value="G-PROTEIN COUPLED RECEPTOR-RELATED"/>
    <property type="match status" value="1"/>
</dbReference>
<feature type="transmembrane region" description="Helical" evidence="5">
    <location>
        <begin position="315"/>
        <end position="339"/>
    </location>
</feature>
<comment type="subcellular location">
    <subcellularLocation>
        <location evidence="1">Membrane</location>
    </subcellularLocation>
</comment>
<feature type="transmembrane region" description="Helical" evidence="5">
    <location>
        <begin position="156"/>
        <end position="175"/>
    </location>
</feature>
<dbReference type="STRING" id="135651.G0P0J5"/>
<dbReference type="CDD" id="cd14978">
    <property type="entry name" value="7tmA_FMRFamide_R-like"/>
    <property type="match status" value="1"/>
</dbReference>
<evidence type="ECO:0000313" key="8">
    <source>
        <dbReference type="Proteomes" id="UP000008068"/>
    </source>
</evidence>
<feature type="transmembrane region" description="Helical" evidence="5">
    <location>
        <begin position="117"/>
        <end position="136"/>
    </location>
</feature>
<dbReference type="InterPro" id="IPR017452">
    <property type="entry name" value="GPCR_Rhodpsn_7TM"/>
</dbReference>
<dbReference type="OrthoDB" id="5864054at2759"/>
<gene>
    <name evidence="7" type="primary">Cbn-srw-90</name>
    <name evidence="7" type="ORF">CAEBREN_25599</name>
</gene>
<feature type="transmembrane region" description="Helical" evidence="5">
    <location>
        <begin position="224"/>
        <end position="242"/>
    </location>
</feature>
<evidence type="ECO:0000256" key="1">
    <source>
        <dbReference type="ARBA" id="ARBA00004370"/>
    </source>
</evidence>
<evidence type="ECO:0000256" key="2">
    <source>
        <dbReference type="ARBA" id="ARBA00022692"/>
    </source>
</evidence>
<keyword evidence="3 5" id="KW-1133">Transmembrane helix</keyword>
<protein>
    <submittedName>
        <fullName evidence="7">CBN-SRW-90 protein</fullName>
    </submittedName>
</protein>
<accession>G0P0J5</accession>
<dbReference type="EMBL" id="GL380000">
    <property type="protein sequence ID" value="EGT41770.1"/>
    <property type="molecule type" value="Genomic_DNA"/>
</dbReference>